<organism evidence="5 6">
    <name type="scientific">Amycolatopsis taiwanensis</name>
    <dbReference type="NCBI Taxonomy" id="342230"/>
    <lineage>
        <taxon>Bacteria</taxon>
        <taxon>Bacillati</taxon>
        <taxon>Actinomycetota</taxon>
        <taxon>Actinomycetes</taxon>
        <taxon>Pseudonocardiales</taxon>
        <taxon>Pseudonocardiaceae</taxon>
        <taxon>Amycolatopsis</taxon>
    </lineage>
</organism>
<evidence type="ECO:0000256" key="3">
    <source>
        <dbReference type="ARBA" id="ARBA00022840"/>
    </source>
</evidence>
<keyword evidence="2" id="KW-0547">Nucleotide-binding</keyword>
<protein>
    <submittedName>
        <fullName evidence="5">ATP-binding protein</fullName>
    </submittedName>
</protein>
<dbReference type="GO" id="GO:0005524">
    <property type="term" value="F:ATP binding"/>
    <property type="evidence" value="ECO:0007669"/>
    <property type="project" value="UniProtKB-KW"/>
</dbReference>
<dbReference type="InterPro" id="IPR003439">
    <property type="entry name" value="ABC_transporter-like_ATP-bd"/>
</dbReference>
<dbReference type="RefSeq" id="WP_027946844.1">
    <property type="nucleotide sequence ID" value="NZ_BSTI01000010.1"/>
</dbReference>
<keyword evidence="6" id="KW-1185">Reference proteome</keyword>
<dbReference type="GO" id="GO:0016887">
    <property type="term" value="F:ATP hydrolysis activity"/>
    <property type="evidence" value="ECO:0007669"/>
    <property type="project" value="InterPro"/>
</dbReference>
<dbReference type="AlphaFoldDB" id="A0A9W6R5V0"/>
<evidence type="ECO:0000256" key="2">
    <source>
        <dbReference type="ARBA" id="ARBA00022741"/>
    </source>
</evidence>
<proteinExistence type="predicted"/>
<keyword evidence="1" id="KW-0813">Transport</keyword>
<evidence type="ECO:0000259" key="4">
    <source>
        <dbReference type="PROSITE" id="PS50893"/>
    </source>
</evidence>
<evidence type="ECO:0000256" key="1">
    <source>
        <dbReference type="ARBA" id="ARBA00022448"/>
    </source>
</evidence>
<dbReference type="SUPFAM" id="SSF52540">
    <property type="entry name" value="P-loop containing nucleoside triphosphate hydrolases"/>
    <property type="match status" value="1"/>
</dbReference>
<evidence type="ECO:0000313" key="5">
    <source>
        <dbReference type="EMBL" id="GLY68112.1"/>
    </source>
</evidence>
<dbReference type="EMBL" id="BSTI01000010">
    <property type="protein sequence ID" value="GLY68112.1"/>
    <property type="molecule type" value="Genomic_DNA"/>
</dbReference>
<dbReference type="InterPro" id="IPR050166">
    <property type="entry name" value="ABC_transporter_ATP-bind"/>
</dbReference>
<comment type="caution">
    <text evidence="5">The sequence shown here is derived from an EMBL/GenBank/DDBJ whole genome shotgun (WGS) entry which is preliminary data.</text>
</comment>
<keyword evidence="3 5" id="KW-0067">ATP-binding</keyword>
<dbReference type="PANTHER" id="PTHR42788:SF13">
    <property type="entry name" value="ALIPHATIC SULFONATES IMPORT ATP-BINDING PROTEIN SSUB"/>
    <property type="match status" value="1"/>
</dbReference>
<dbReference type="InterPro" id="IPR027417">
    <property type="entry name" value="P-loop_NTPase"/>
</dbReference>
<dbReference type="PROSITE" id="PS50893">
    <property type="entry name" value="ABC_TRANSPORTER_2"/>
    <property type="match status" value="1"/>
</dbReference>
<dbReference type="PROSITE" id="PS00211">
    <property type="entry name" value="ABC_TRANSPORTER_1"/>
    <property type="match status" value="1"/>
</dbReference>
<evidence type="ECO:0000313" key="6">
    <source>
        <dbReference type="Proteomes" id="UP001165136"/>
    </source>
</evidence>
<feature type="domain" description="ABC transporter" evidence="4">
    <location>
        <begin position="7"/>
        <end position="239"/>
    </location>
</feature>
<dbReference type="PANTHER" id="PTHR42788">
    <property type="entry name" value="TAURINE IMPORT ATP-BINDING PROTEIN-RELATED"/>
    <property type="match status" value="1"/>
</dbReference>
<dbReference type="SMART" id="SM00382">
    <property type="entry name" value="AAA"/>
    <property type="match status" value="1"/>
</dbReference>
<dbReference type="Proteomes" id="UP001165136">
    <property type="component" value="Unassembled WGS sequence"/>
</dbReference>
<gene>
    <name evidence="5" type="ORF">Atai01_47310</name>
</gene>
<sequence length="268" mass="29259">MPTPTDIELKDVRIAFPTASGTELVAVDGVHQHIPERTFVSIVGPSGCGKSTLLAAVAGLQKVTSGSVRIGDRPVNGPDRAVGLVFQEDSTLPWRTVVDNVRFAMQVAGVSKAEQLERAAAAIELVGLKGFEKSRPTELSGGMRQRVALARTLALRPSVVLMDEPFAALDQQTRILLGAEVLRIWRQTHQTVLFVTHDIAEAILLSQQVWVMSYRPGRIIDVVDVDLPEERSPDIVSTPDFNRLQNRIWSSLQAESMRGFASESRAAS</sequence>
<dbReference type="CDD" id="cd03293">
    <property type="entry name" value="ABC_NrtD_SsuB_transporters"/>
    <property type="match status" value="1"/>
</dbReference>
<accession>A0A9W6R5V0</accession>
<dbReference type="InterPro" id="IPR017871">
    <property type="entry name" value="ABC_transporter-like_CS"/>
</dbReference>
<dbReference type="Gene3D" id="3.40.50.300">
    <property type="entry name" value="P-loop containing nucleotide triphosphate hydrolases"/>
    <property type="match status" value="1"/>
</dbReference>
<dbReference type="InterPro" id="IPR003593">
    <property type="entry name" value="AAA+_ATPase"/>
</dbReference>
<dbReference type="Pfam" id="PF00005">
    <property type="entry name" value="ABC_tran"/>
    <property type="match status" value="1"/>
</dbReference>
<reference evidence="5" key="1">
    <citation type="submission" date="2023-03" db="EMBL/GenBank/DDBJ databases">
        <title>Amycolatopsis taiwanensis NBRC 103393.</title>
        <authorList>
            <person name="Ichikawa N."/>
            <person name="Sato H."/>
            <person name="Tonouchi N."/>
        </authorList>
    </citation>
    <scope>NUCLEOTIDE SEQUENCE</scope>
    <source>
        <strain evidence="5">NBRC 103393</strain>
    </source>
</reference>
<name>A0A9W6R5V0_9PSEU</name>